<comment type="caution">
    <text evidence="1">The sequence shown here is derived from an EMBL/GenBank/DDBJ whole genome shotgun (WGS) entry which is preliminary data.</text>
</comment>
<reference evidence="1" key="1">
    <citation type="submission" date="2021-06" db="EMBL/GenBank/DDBJ databases">
        <title>Updating the genus Pseudomonas: Description of 43 new species and partition of the Pseudomonas putida group.</title>
        <authorList>
            <person name="Girard L."/>
            <person name="Lood C."/>
            <person name="Vandamme P."/>
            <person name="Rokni-Zadeh H."/>
            <person name="Van Noort V."/>
            <person name="Hofte M."/>
            <person name="Lavigne R."/>
            <person name="De Mot R."/>
        </authorList>
    </citation>
    <scope>NUCLEOTIDE SEQUENCE</scope>
    <source>
        <strain evidence="1">SWRI74</strain>
    </source>
</reference>
<evidence type="ECO:0000313" key="2">
    <source>
        <dbReference type="Proteomes" id="UP001049200"/>
    </source>
</evidence>
<accession>A0ABS6QZG4</accession>
<organism evidence="1 2">
    <name type="scientific">Pseudomonas azerbaijanoccidentalis</name>
    <dbReference type="NCBI Taxonomy" id="2842347"/>
    <lineage>
        <taxon>Bacteria</taxon>
        <taxon>Pseudomonadati</taxon>
        <taxon>Pseudomonadota</taxon>
        <taxon>Gammaproteobacteria</taxon>
        <taxon>Pseudomonadales</taxon>
        <taxon>Pseudomonadaceae</taxon>
        <taxon>Pseudomonas</taxon>
    </lineage>
</organism>
<name>A0ABS6QZG4_9PSED</name>
<evidence type="ECO:0000313" key="1">
    <source>
        <dbReference type="EMBL" id="MBV4524306.1"/>
    </source>
</evidence>
<dbReference type="RefSeq" id="WP_217873510.1">
    <property type="nucleotide sequence ID" value="NZ_JAHSTU010000014.1"/>
</dbReference>
<dbReference type="EMBL" id="JAHSTU010000014">
    <property type="protein sequence ID" value="MBV4524306.1"/>
    <property type="molecule type" value="Genomic_DNA"/>
</dbReference>
<protein>
    <submittedName>
        <fullName evidence="1">Uncharacterized protein</fullName>
    </submittedName>
</protein>
<keyword evidence="2" id="KW-1185">Reference proteome</keyword>
<sequence length="562" mass="59562">MPQQYEYAPDTTLESDDAKVSELVRLSHGSGNMLDSTSQSSVAAITEALKNPDDMLPARMVPLMSMVDEKSRPTILAAMLDGIARFQHSHGFAPSADMIDAAIFQGMSVADGRSQLVLPDGVTLDSVSSSLQSTPLSHQPNRIAVAIVGGLAEAIPFAAALPSDLSSNESKLAIVNSTAGTAFGAYNDGDILDGVNGGQAYTMPERTVVAVVAGDRLTATFAFKADIGGAGAAVPVLPTRTYIKVAGFKVAAEVNPNQTTAQRQIAGTINIAGSDYAIGGSVTPANGSGSLTFNPALPAGVVPKVVGFIDYELKPELTPSVKVKAESFSLFCAEQRTLMQVAPGARSQAQNELGADFLTVAVNSARRQWSNERFYLALAKVKEVAINTSRIFNFDAANQLLQKSRAQRWRDFAAFLGEVDQLVANNTMEFGISMIFVGAKGASNFRTMGSDDFVPSGVSARPGIFRVGRYKNQVDVYYTPRHVDETATEIQMLAIGRASQVARNPVVTSDAVPPTLIPLGILSDLKQGTALYGRNLTEINPHQPSAMGCALITVQNVDLLED</sequence>
<dbReference type="Proteomes" id="UP001049200">
    <property type="component" value="Unassembled WGS sequence"/>
</dbReference>
<proteinExistence type="predicted"/>
<gene>
    <name evidence="1" type="ORF">KVG88_29990</name>
</gene>